<dbReference type="PIRSF" id="PIRSF035652">
    <property type="entry name" value="CHP02436"/>
    <property type="match status" value="1"/>
</dbReference>
<accession>A0A1T4KVK0</accession>
<dbReference type="InterPro" id="IPR036583">
    <property type="entry name" value="23S_rRNA_IVS_sf"/>
</dbReference>
<dbReference type="PANTHER" id="PTHR38471:SF2">
    <property type="entry name" value="FOUR HELIX BUNDLE PROTEIN"/>
    <property type="match status" value="1"/>
</dbReference>
<gene>
    <name evidence="1" type="ORF">SAMN02745118_00900</name>
</gene>
<protein>
    <submittedName>
        <fullName evidence="1">Four helix bundle protein</fullName>
    </submittedName>
</protein>
<dbReference type="PANTHER" id="PTHR38471">
    <property type="entry name" value="FOUR HELIX BUNDLE PROTEIN"/>
    <property type="match status" value="1"/>
</dbReference>
<dbReference type="InterPro" id="IPR012657">
    <property type="entry name" value="23S_rRNA-intervening_sequence"/>
</dbReference>
<dbReference type="NCBIfam" id="TIGR02436">
    <property type="entry name" value="four helix bundle protein"/>
    <property type="match status" value="1"/>
</dbReference>
<evidence type="ECO:0000313" key="1">
    <source>
        <dbReference type="EMBL" id="SJZ46388.1"/>
    </source>
</evidence>
<dbReference type="OrthoDB" id="285993at2"/>
<keyword evidence="2" id="KW-1185">Reference proteome</keyword>
<dbReference type="AlphaFoldDB" id="A0A1T4KVK0"/>
<name>A0A1T4KVK0_9FIRM</name>
<reference evidence="2" key="1">
    <citation type="submission" date="2017-02" db="EMBL/GenBank/DDBJ databases">
        <authorList>
            <person name="Varghese N."/>
            <person name="Submissions S."/>
        </authorList>
    </citation>
    <scope>NUCLEOTIDE SEQUENCE [LARGE SCALE GENOMIC DNA]</scope>
    <source>
        <strain evidence="2">ATCC BAA-73</strain>
    </source>
</reference>
<evidence type="ECO:0000313" key="2">
    <source>
        <dbReference type="Proteomes" id="UP000190625"/>
    </source>
</evidence>
<dbReference type="Proteomes" id="UP000190625">
    <property type="component" value="Unassembled WGS sequence"/>
</dbReference>
<dbReference type="EMBL" id="FUWM01000007">
    <property type="protein sequence ID" value="SJZ46388.1"/>
    <property type="molecule type" value="Genomic_DNA"/>
</dbReference>
<proteinExistence type="predicted"/>
<dbReference type="STRING" id="142842.SAMN02745118_00900"/>
<organism evidence="1 2">
    <name type="scientific">Selenihalanaerobacter shriftii</name>
    <dbReference type="NCBI Taxonomy" id="142842"/>
    <lineage>
        <taxon>Bacteria</taxon>
        <taxon>Bacillati</taxon>
        <taxon>Bacillota</taxon>
        <taxon>Clostridia</taxon>
        <taxon>Halanaerobiales</taxon>
        <taxon>Halobacteroidaceae</taxon>
        <taxon>Selenihalanaerobacter</taxon>
    </lineage>
</organism>
<dbReference type="Gene3D" id="1.20.1440.60">
    <property type="entry name" value="23S rRNA-intervening sequence"/>
    <property type="match status" value="1"/>
</dbReference>
<dbReference type="Pfam" id="PF05635">
    <property type="entry name" value="23S_rRNA_IVP"/>
    <property type="match status" value="1"/>
</dbReference>
<sequence length="122" mass="13949">MRTEKSIVYKKAFDFSVRIVNLHKYLSDEKREYTLGKQVLRSGTSIGANIREGLEGQSRKDFVAKLSIALKEAAETEYWLELLNATEILEERIAKSLLTDVKEIIEILNSIIKTTRNSVDSK</sequence>
<dbReference type="RefSeq" id="WP_078809397.1">
    <property type="nucleotide sequence ID" value="NZ_FUWM01000007.1"/>
</dbReference>
<dbReference type="SUPFAM" id="SSF158446">
    <property type="entry name" value="IVS-encoded protein-like"/>
    <property type="match status" value="1"/>
</dbReference>